<keyword evidence="2" id="KW-0813">Transport</keyword>
<sequence length="264" mass="29059">MNTGLNVGLRIEKLSTGYSKREIIKELTVSLLPRGKITVLLGPNGSGKSTLLRALAGLNSAQGKLFLGDDELLSLSFSKRAEQVVYLPQTLPVGVHLSVLESILVARRALGEHRSHSANDEVIDLLEQLGISHLAMRYLDELSGGQKQLVGLAQSLIRRPSLLLLDEPLSALDLNYQFHVMELIARETKKRNMITVVVVHDINIALRHGEYVLMLKNGELVANGLPSEVITPEILADVYRVSARIERCSRGHPQVLIDGMINDI</sequence>
<dbReference type="RefSeq" id="WP_049199445.1">
    <property type="nucleotide sequence ID" value="NZ_CAXOHV010000005.1"/>
</dbReference>
<dbReference type="SMART" id="SM00382">
    <property type="entry name" value="AAA"/>
    <property type="match status" value="1"/>
</dbReference>
<evidence type="ECO:0000256" key="9">
    <source>
        <dbReference type="ARBA" id="ARBA00023136"/>
    </source>
</evidence>
<keyword evidence="7" id="KW-0408">Iron</keyword>
<keyword evidence="9" id="KW-0472">Membrane</keyword>
<dbReference type="PANTHER" id="PTHR42771">
    <property type="entry name" value="IRON(3+)-HYDROXAMATE IMPORT ATP-BINDING PROTEIN FHUC"/>
    <property type="match status" value="1"/>
</dbReference>
<keyword evidence="11" id="KW-0378">Hydrolase</keyword>
<accession>A0A2X2BXA6</accession>
<keyword evidence="4" id="KW-0410">Iron transport</keyword>
<evidence type="ECO:0000256" key="8">
    <source>
        <dbReference type="ARBA" id="ARBA00023065"/>
    </source>
</evidence>
<keyword evidence="8" id="KW-0406">Ion transport</keyword>
<dbReference type="InterPro" id="IPR017871">
    <property type="entry name" value="ABC_transporter-like_CS"/>
</dbReference>
<reference evidence="11 12" key="1">
    <citation type="submission" date="2018-06" db="EMBL/GenBank/DDBJ databases">
        <authorList>
            <consortium name="Pathogen Informatics"/>
            <person name="Doyle S."/>
        </authorList>
    </citation>
    <scope>NUCLEOTIDE SEQUENCE [LARGE SCALE GENOMIC DNA]</scope>
    <source>
        <strain evidence="11 12">NCTC10975</strain>
    </source>
</reference>
<dbReference type="Proteomes" id="UP000251485">
    <property type="component" value="Unassembled WGS sequence"/>
</dbReference>
<dbReference type="GO" id="GO:0005886">
    <property type="term" value="C:plasma membrane"/>
    <property type="evidence" value="ECO:0007669"/>
    <property type="project" value="UniProtKB-SubCell"/>
</dbReference>
<dbReference type="EC" id="3.6.3.34" evidence="11"/>
<evidence type="ECO:0000256" key="3">
    <source>
        <dbReference type="ARBA" id="ARBA00022475"/>
    </source>
</evidence>
<evidence type="ECO:0000313" key="11">
    <source>
        <dbReference type="EMBL" id="SPY99461.1"/>
    </source>
</evidence>
<evidence type="ECO:0000256" key="5">
    <source>
        <dbReference type="ARBA" id="ARBA00022741"/>
    </source>
</evidence>
<evidence type="ECO:0000259" key="10">
    <source>
        <dbReference type="PROSITE" id="PS50893"/>
    </source>
</evidence>
<dbReference type="InterPro" id="IPR027417">
    <property type="entry name" value="P-loop_NTPase"/>
</dbReference>
<evidence type="ECO:0000256" key="4">
    <source>
        <dbReference type="ARBA" id="ARBA00022496"/>
    </source>
</evidence>
<name>A0A2X2BXA6_PROMI</name>
<dbReference type="CDD" id="cd03214">
    <property type="entry name" value="ABC_Iron-Siderophores_B12_Hemin"/>
    <property type="match status" value="1"/>
</dbReference>
<keyword evidence="3" id="KW-1003">Cell membrane</keyword>
<dbReference type="GO" id="GO:0016887">
    <property type="term" value="F:ATP hydrolysis activity"/>
    <property type="evidence" value="ECO:0007669"/>
    <property type="project" value="InterPro"/>
</dbReference>
<dbReference type="AlphaFoldDB" id="A0A2X2BXA6"/>
<dbReference type="Pfam" id="PF00005">
    <property type="entry name" value="ABC_tran"/>
    <property type="match status" value="1"/>
</dbReference>
<keyword evidence="5" id="KW-0547">Nucleotide-binding</keyword>
<evidence type="ECO:0000256" key="6">
    <source>
        <dbReference type="ARBA" id="ARBA00022840"/>
    </source>
</evidence>
<comment type="subcellular location">
    <subcellularLocation>
        <location evidence="1">Cell membrane</location>
        <topology evidence="1">Peripheral membrane protein</topology>
    </subcellularLocation>
</comment>
<dbReference type="PROSITE" id="PS00211">
    <property type="entry name" value="ABC_TRANSPORTER_1"/>
    <property type="match status" value="1"/>
</dbReference>
<feature type="domain" description="ABC transporter" evidence="10">
    <location>
        <begin position="9"/>
        <end position="242"/>
    </location>
</feature>
<organism evidence="11 12">
    <name type="scientific">Proteus mirabilis</name>
    <dbReference type="NCBI Taxonomy" id="584"/>
    <lineage>
        <taxon>Bacteria</taxon>
        <taxon>Pseudomonadati</taxon>
        <taxon>Pseudomonadota</taxon>
        <taxon>Gammaproteobacteria</taxon>
        <taxon>Enterobacterales</taxon>
        <taxon>Morganellaceae</taxon>
        <taxon>Proteus</taxon>
    </lineage>
</organism>
<dbReference type="InterPro" id="IPR051535">
    <property type="entry name" value="Siderophore_ABC-ATPase"/>
</dbReference>
<evidence type="ECO:0000256" key="2">
    <source>
        <dbReference type="ARBA" id="ARBA00022448"/>
    </source>
</evidence>
<evidence type="ECO:0000256" key="7">
    <source>
        <dbReference type="ARBA" id="ARBA00023004"/>
    </source>
</evidence>
<dbReference type="PANTHER" id="PTHR42771:SF7">
    <property type="entry name" value="ABC-TYPE COBALAMIN_FE3+-SIDEROPHORES TRANSPORT SYSTEM, ATPASE COMPONENT"/>
    <property type="match status" value="1"/>
</dbReference>
<dbReference type="Gene3D" id="3.40.50.300">
    <property type="entry name" value="P-loop containing nucleotide triphosphate hydrolases"/>
    <property type="match status" value="1"/>
</dbReference>
<dbReference type="EMBL" id="UAUE01000025">
    <property type="protein sequence ID" value="SPY99461.1"/>
    <property type="molecule type" value="Genomic_DNA"/>
</dbReference>
<protein>
    <submittedName>
        <fullName evidence="11">ABC transporter, ATP-binding subunit</fullName>
        <ecNumber evidence="11">3.6.3.34</ecNumber>
    </submittedName>
</protein>
<dbReference type="InterPro" id="IPR003593">
    <property type="entry name" value="AAA+_ATPase"/>
</dbReference>
<dbReference type="GO" id="GO:0005524">
    <property type="term" value="F:ATP binding"/>
    <property type="evidence" value="ECO:0007669"/>
    <property type="project" value="UniProtKB-KW"/>
</dbReference>
<dbReference type="PROSITE" id="PS50893">
    <property type="entry name" value="ABC_TRANSPORTER_2"/>
    <property type="match status" value="1"/>
</dbReference>
<evidence type="ECO:0000256" key="1">
    <source>
        <dbReference type="ARBA" id="ARBA00004202"/>
    </source>
</evidence>
<evidence type="ECO:0000313" key="12">
    <source>
        <dbReference type="Proteomes" id="UP000251485"/>
    </source>
</evidence>
<keyword evidence="6 11" id="KW-0067">ATP-binding</keyword>
<dbReference type="SUPFAM" id="SSF52540">
    <property type="entry name" value="P-loop containing nucleoside triphosphate hydrolases"/>
    <property type="match status" value="1"/>
</dbReference>
<dbReference type="InterPro" id="IPR003439">
    <property type="entry name" value="ABC_transporter-like_ATP-bd"/>
</dbReference>
<gene>
    <name evidence="11" type="primary">fhuC</name>
    <name evidence="11" type="ORF">NCTC10975_03345</name>
</gene>
<dbReference type="GO" id="GO:0006826">
    <property type="term" value="P:iron ion transport"/>
    <property type="evidence" value="ECO:0007669"/>
    <property type="project" value="UniProtKB-KW"/>
</dbReference>
<proteinExistence type="predicted"/>